<proteinExistence type="predicted"/>
<comment type="caution">
    <text evidence="1">The sequence shown here is derived from an EMBL/GenBank/DDBJ whole genome shotgun (WGS) entry which is preliminary data.</text>
</comment>
<dbReference type="AlphaFoldDB" id="A0A5J4V322"/>
<name>A0A5J4V322_9EUKA</name>
<dbReference type="EMBL" id="SNRW01010266">
    <property type="protein sequence ID" value="KAA6376810.1"/>
    <property type="molecule type" value="Genomic_DNA"/>
</dbReference>
<dbReference type="Pfam" id="PF04628">
    <property type="entry name" value="Sedlin_N"/>
    <property type="match status" value="1"/>
</dbReference>
<reference evidence="1 2" key="1">
    <citation type="submission" date="2019-03" db="EMBL/GenBank/DDBJ databases">
        <title>Single cell metagenomics reveals metabolic interactions within the superorganism composed of flagellate Streblomastix strix and complex community of Bacteroidetes bacteria on its surface.</title>
        <authorList>
            <person name="Treitli S.C."/>
            <person name="Kolisko M."/>
            <person name="Husnik F."/>
            <person name="Keeling P."/>
            <person name="Hampl V."/>
        </authorList>
    </citation>
    <scope>NUCLEOTIDE SEQUENCE [LARGE SCALE GENOMIC DNA]</scope>
    <source>
        <strain evidence="1">ST1C</strain>
    </source>
</reference>
<dbReference type="PANTHER" id="PTHR12403">
    <property type="entry name" value="TRAFFICKING PROTEIN PARTICLE COMPLEX SUBUNIT 2"/>
    <property type="match status" value="1"/>
</dbReference>
<dbReference type="Gene3D" id="3.30.450.70">
    <property type="match status" value="1"/>
</dbReference>
<evidence type="ECO:0000313" key="2">
    <source>
        <dbReference type="Proteomes" id="UP000324800"/>
    </source>
</evidence>
<dbReference type="InterPro" id="IPR011012">
    <property type="entry name" value="Longin-like_dom_sf"/>
</dbReference>
<sequence length="137" mass="15999">MYIFLIITRGDNQIFRRDFGSIIRGNDLIQRMDQFLVFASLDCVDEQVWQGTNLFLRTVDVSESGRILAYVTPGHARFLLFTDNSDSKVEQLAETFFKEIHEQYIKVILNPLYEYNSQIISPKFDAYVQKLGDKLFS</sequence>
<dbReference type="CDD" id="cd14825">
    <property type="entry name" value="TRAPPC2_sedlin"/>
    <property type="match status" value="1"/>
</dbReference>
<dbReference type="InterPro" id="IPR006722">
    <property type="entry name" value="Sedlin"/>
</dbReference>
<dbReference type="OrthoDB" id="10252102at2759"/>
<protein>
    <submittedName>
        <fullName evidence="1">Putative trafficking protein particle complex subunit 2</fullName>
    </submittedName>
</protein>
<dbReference type="GO" id="GO:0005737">
    <property type="term" value="C:cytoplasm"/>
    <property type="evidence" value="ECO:0007669"/>
    <property type="project" value="GOC"/>
</dbReference>
<gene>
    <name evidence="1" type="ORF">EZS28_027665</name>
</gene>
<dbReference type="Proteomes" id="UP000324800">
    <property type="component" value="Unassembled WGS sequence"/>
</dbReference>
<dbReference type="SUPFAM" id="SSF64356">
    <property type="entry name" value="SNARE-like"/>
    <property type="match status" value="1"/>
</dbReference>
<dbReference type="GO" id="GO:0006888">
    <property type="term" value="P:endoplasmic reticulum to Golgi vesicle-mediated transport"/>
    <property type="evidence" value="ECO:0007669"/>
    <property type="project" value="InterPro"/>
</dbReference>
<evidence type="ECO:0000313" key="1">
    <source>
        <dbReference type="EMBL" id="KAA6376810.1"/>
    </source>
</evidence>
<organism evidence="1 2">
    <name type="scientific">Streblomastix strix</name>
    <dbReference type="NCBI Taxonomy" id="222440"/>
    <lineage>
        <taxon>Eukaryota</taxon>
        <taxon>Metamonada</taxon>
        <taxon>Preaxostyla</taxon>
        <taxon>Oxymonadida</taxon>
        <taxon>Streblomastigidae</taxon>
        <taxon>Streblomastix</taxon>
    </lineage>
</organism>
<accession>A0A5J4V322</accession>